<evidence type="ECO:0008006" key="4">
    <source>
        <dbReference type="Google" id="ProtNLM"/>
    </source>
</evidence>
<evidence type="ECO:0000313" key="2">
    <source>
        <dbReference type="EMBL" id="RAH80354.1"/>
    </source>
</evidence>
<evidence type="ECO:0000256" key="1">
    <source>
        <dbReference type="SAM" id="MobiDB-lite"/>
    </source>
</evidence>
<dbReference type="AlphaFoldDB" id="A0A8T8WXG6"/>
<name>A0A8T8WXG6_ASPJA</name>
<reference evidence="2 3" key="1">
    <citation type="submission" date="2018-02" db="EMBL/GenBank/DDBJ databases">
        <title>The genomes of Aspergillus section Nigri reveals drivers in fungal speciation.</title>
        <authorList>
            <consortium name="DOE Joint Genome Institute"/>
            <person name="Vesth T.C."/>
            <person name="Nybo J."/>
            <person name="Theobald S."/>
            <person name="Brandl J."/>
            <person name="Frisvad J.C."/>
            <person name="Nielsen K.F."/>
            <person name="Lyhne E.K."/>
            <person name="Kogle M.E."/>
            <person name="Kuo A."/>
            <person name="Riley R."/>
            <person name="Clum A."/>
            <person name="Nolan M."/>
            <person name="Lipzen A."/>
            <person name="Salamov A."/>
            <person name="Henrissat B."/>
            <person name="Wiebenga A."/>
            <person name="De vries R.P."/>
            <person name="Grigoriev I.V."/>
            <person name="Mortensen U.H."/>
            <person name="Andersen M.R."/>
            <person name="Baker S.E."/>
        </authorList>
    </citation>
    <scope>NUCLEOTIDE SEQUENCE [LARGE SCALE GENOMIC DNA]</scope>
    <source>
        <strain evidence="2 3">CBS 114.51</strain>
    </source>
</reference>
<sequence>MNTRACNPPASSLITTANPRMQPSPAFSPLHTIQKLKRMGDAASLQEPFTFPPQQPGEPSTRNWYQELLDHPECANNPTKIQEAYESFRIASLERSIGLLHPSGRDGSTDSRNSSHAGPPTSQRITPDEALIRYLKWQTDETDGAQEIEKLSKRDVNCLVIWTRPDPSTTRLLLDIQQRLAQLVGSDLHLTPHSSLHLSIIELSHRHPIAHLREVYAHIGESQLKALLDTPRNEYHQEQRHIARLVKPKLLFDKLGVAMSFVPAADDNAGPYTYHHLRNQLHTMALQSGVSIDTCYTAPIAHVTLGRFVGTAFFQGGEAGIGDDPGKLEEQERRATERWVDLITEINEDLERECLGQVVWEVGQRTALEVQLGYIKFGRGVEEAELVGVPIEEE</sequence>
<accession>A0A8T8WXG6</accession>
<dbReference type="OrthoDB" id="2967263at2759"/>
<evidence type="ECO:0000313" key="3">
    <source>
        <dbReference type="Proteomes" id="UP000249497"/>
    </source>
</evidence>
<feature type="region of interest" description="Disordered" evidence="1">
    <location>
        <begin position="99"/>
        <end position="125"/>
    </location>
</feature>
<dbReference type="RefSeq" id="XP_025526248.1">
    <property type="nucleotide sequence ID" value="XM_025672355.1"/>
</dbReference>
<keyword evidence="3" id="KW-1185">Reference proteome</keyword>
<proteinExistence type="predicted"/>
<dbReference type="GeneID" id="37176047"/>
<dbReference type="SUPFAM" id="SSF55144">
    <property type="entry name" value="LigT-like"/>
    <property type="match status" value="1"/>
</dbReference>
<protein>
    <recommendedName>
        <fullName evidence="4">RNA ligase/cyclic nucleotide phosphodiesterase</fullName>
    </recommendedName>
</protein>
<dbReference type="EMBL" id="KZ824804">
    <property type="protein sequence ID" value="RAH80354.1"/>
    <property type="molecule type" value="Genomic_DNA"/>
</dbReference>
<feature type="compositionally biased region" description="Polar residues" evidence="1">
    <location>
        <begin position="110"/>
        <end position="125"/>
    </location>
</feature>
<dbReference type="Proteomes" id="UP000249497">
    <property type="component" value="Unassembled WGS sequence"/>
</dbReference>
<feature type="region of interest" description="Disordered" evidence="1">
    <location>
        <begin position="1"/>
        <end position="27"/>
    </location>
</feature>
<gene>
    <name evidence="2" type="ORF">BO86DRAFT_390335</name>
</gene>
<feature type="compositionally biased region" description="Polar residues" evidence="1">
    <location>
        <begin position="1"/>
        <end position="21"/>
    </location>
</feature>
<dbReference type="InterPro" id="IPR009097">
    <property type="entry name" value="Cyclic_Pdiesterase"/>
</dbReference>
<organism evidence="2 3">
    <name type="scientific">Aspergillus japonicus CBS 114.51</name>
    <dbReference type="NCBI Taxonomy" id="1448312"/>
    <lineage>
        <taxon>Eukaryota</taxon>
        <taxon>Fungi</taxon>
        <taxon>Dikarya</taxon>
        <taxon>Ascomycota</taxon>
        <taxon>Pezizomycotina</taxon>
        <taxon>Eurotiomycetes</taxon>
        <taxon>Eurotiomycetidae</taxon>
        <taxon>Eurotiales</taxon>
        <taxon>Aspergillaceae</taxon>
        <taxon>Aspergillus</taxon>
        <taxon>Aspergillus subgen. Circumdati</taxon>
    </lineage>
</organism>